<keyword evidence="3" id="KW-0808">Transferase</keyword>
<reference evidence="9" key="1">
    <citation type="submission" date="2018-11" db="EMBL/GenBank/DDBJ databases">
        <authorList>
            <person name="Alioto T."/>
            <person name="Alioto T."/>
        </authorList>
    </citation>
    <scope>NUCLEOTIDE SEQUENCE</scope>
</reference>
<accession>A0A8B6H217</accession>
<evidence type="ECO:0000256" key="5">
    <source>
        <dbReference type="ARBA" id="ARBA00022777"/>
    </source>
</evidence>
<dbReference type="PANTHER" id="PTHR46716">
    <property type="entry name" value="MITOGEN-ACTIVATED PROTEIN KINASE KINASE KINASE 7"/>
    <property type="match status" value="1"/>
</dbReference>
<evidence type="ECO:0000256" key="6">
    <source>
        <dbReference type="ARBA" id="ARBA00022840"/>
    </source>
</evidence>
<organism evidence="9 10">
    <name type="scientific">Mytilus galloprovincialis</name>
    <name type="common">Mediterranean mussel</name>
    <dbReference type="NCBI Taxonomy" id="29158"/>
    <lineage>
        <taxon>Eukaryota</taxon>
        <taxon>Metazoa</taxon>
        <taxon>Spiralia</taxon>
        <taxon>Lophotrochozoa</taxon>
        <taxon>Mollusca</taxon>
        <taxon>Bivalvia</taxon>
        <taxon>Autobranchia</taxon>
        <taxon>Pteriomorphia</taxon>
        <taxon>Mytilida</taxon>
        <taxon>Mytiloidea</taxon>
        <taxon>Mytilidae</taxon>
        <taxon>Mytilinae</taxon>
        <taxon>Mytilus</taxon>
    </lineage>
</organism>
<dbReference type="Proteomes" id="UP000596742">
    <property type="component" value="Unassembled WGS sequence"/>
</dbReference>
<dbReference type="EMBL" id="UYJE01009315">
    <property type="protein sequence ID" value="VDI72334.1"/>
    <property type="molecule type" value="Genomic_DNA"/>
</dbReference>
<dbReference type="GO" id="GO:0007254">
    <property type="term" value="P:JNK cascade"/>
    <property type="evidence" value="ECO:0007669"/>
    <property type="project" value="TreeGrafter"/>
</dbReference>
<gene>
    <name evidence="9" type="ORF">MGAL_10B045510</name>
</gene>
<comment type="caution">
    <text evidence="9">The sequence shown here is derived from an EMBL/GenBank/DDBJ whole genome shotgun (WGS) entry which is preliminary data.</text>
</comment>
<evidence type="ECO:0000256" key="3">
    <source>
        <dbReference type="ARBA" id="ARBA00022679"/>
    </source>
</evidence>
<sequence>MHLVFIHLIVIISLQLAQEYLKVQTELALLIQRKNDLLKEFEIDEQNHQSSTRLYDEYNQLMEENESLKLLTQNLSKQVQQIRQIQQRRR</sequence>
<evidence type="ECO:0000256" key="2">
    <source>
        <dbReference type="ARBA" id="ARBA00022527"/>
    </source>
</evidence>
<name>A0A8B6H217_MYTGA</name>
<feature type="coiled-coil region" evidence="7">
    <location>
        <begin position="58"/>
        <end position="88"/>
    </location>
</feature>
<dbReference type="GO" id="GO:0006955">
    <property type="term" value="P:immune response"/>
    <property type="evidence" value="ECO:0007669"/>
    <property type="project" value="TreeGrafter"/>
</dbReference>
<evidence type="ECO:0000256" key="4">
    <source>
        <dbReference type="ARBA" id="ARBA00022741"/>
    </source>
</evidence>
<keyword evidence="6" id="KW-0067">ATP-binding</keyword>
<evidence type="ECO:0000256" key="1">
    <source>
        <dbReference type="ARBA" id="ARBA00006529"/>
    </source>
</evidence>
<dbReference type="AlphaFoldDB" id="A0A8B6H217"/>
<evidence type="ECO:0000256" key="8">
    <source>
        <dbReference type="SAM" id="SignalP"/>
    </source>
</evidence>
<keyword evidence="8" id="KW-0732">Signal</keyword>
<feature type="signal peptide" evidence="8">
    <location>
        <begin position="1"/>
        <end position="17"/>
    </location>
</feature>
<keyword evidence="7" id="KW-0175">Coiled coil</keyword>
<protein>
    <submittedName>
        <fullName evidence="9">Uncharacterized protein</fullName>
    </submittedName>
</protein>
<evidence type="ECO:0000313" key="9">
    <source>
        <dbReference type="EMBL" id="VDI72334.1"/>
    </source>
</evidence>
<evidence type="ECO:0000256" key="7">
    <source>
        <dbReference type="SAM" id="Coils"/>
    </source>
</evidence>
<feature type="chain" id="PRO_5032939178" evidence="8">
    <location>
        <begin position="18"/>
        <end position="90"/>
    </location>
</feature>
<dbReference type="GO" id="GO:0004709">
    <property type="term" value="F:MAP kinase kinase kinase activity"/>
    <property type="evidence" value="ECO:0007669"/>
    <property type="project" value="TreeGrafter"/>
</dbReference>
<dbReference type="PANTHER" id="PTHR46716:SF1">
    <property type="entry name" value="MITOGEN-ACTIVATED PROTEIN KINASE KINASE KINASE 7"/>
    <property type="match status" value="1"/>
</dbReference>
<keyword evidence="4" id="KW-0547">Nucleotide-binding</keyword>
<evidence type="ECO:0000313" key="10">
    <source>
        <dbReference type="Proteomes" id="UP000596742"/>
    </source>
</evidence>
<proteinExistence type="inferred from homology"/>
<keyword evidence="2" id="KW-0723">Serine/threonine-protein kinase</keyword>
<keyword evidence="10" id="KW-1185">Reference proteome</keyword>
<dbReference type="OrthoDB" id="10261027at2759"/>
<keyword evidence="5" id="KW-0418">Kinase</keyword>
<dbReference type="GO" id="GO:0005524">
    <property type="term" value="F:ATP binding"/>
    <property type="evidence" value="ECO:0007669"/>
    <property type="project" value="UniProtKB-KW"/>
</dbReference>
<dbReference type="GO" id="GO:0043123">
    <property type="term" value="P:positive regulation of canonical NF-kappaB signal transduction"/>
    <property type="evidence" value="ECO:0007669"/>
    <property type="project" value="TreeGrafter"/>
</dbReference>
<comment type="similarity">
    <text evidence="1">Belongs to the protein kinase superfamily. STE Ser/Thr protein kinase family. MAP kinase kinase kinase subfamily.</text>
</comment>